<gene>
    <name evidence="1" type="ORF">UFOVP449_119</name>
</gene>
<proteinExistence type="predicted"/>
<organism evidence="1">
    <name type="scientific">uncultured Caudovirales phage</name>
    <dbReference type="NCBI Taxonomy" id="2100421"/>
    <lineage>
        <taxon>Viruses</taxon>
        <taxon>Duplodnaviria</taxon>
        <taxon>Heunggongvirae</taxon>
        <taxon>Uroviricota</taxon>
        <taxon>Caudoviricetes</taxon>
        <taxon>Peduoviridae</taxon>
        <taxon>Maltschvirus</taxon>
        <taxon>Maltschvirus maltsch</taxon>
    </lineage>
</organism>
<evidence type="ECO:0000313" key="1">
    <source>
        <dbReference type="EMBL" id="CAB4143112.1"/>
    </source>
</evidence>
<protein>
    <submittedName>
        <fullName evidence="1">Uncharacterized protein</fullName>
    </submittedName>
</protein>
<sequence length="83" mass="9735">MPKKKLIEAKLLDKIFGFFSKSAPEKKEKFLDIVRKTDPQLAKAFDGWEDSFIKLMLTTKKVREKHGLDTTEVDNLIKKYRGY</sequence>
<accession>A0A6J5MAB1</accession>
<name>A0A6J5MAB1_9CAUD</name>
<dbReference type="EMBL" id="LR796420">
    <property type="protein sequence ID" value="CAB4143112.1"/>
    <property type="molecule type" value="Genomic_DNA"/>
</dbReference>
<reference evidence="1" key="1">
    <citation type="submission" date="2020-04" db="EMBL/GenBank/DDBJ databases">
        <authorList>
            <person name="Chiriac C."/>
            <person name="Salcher M."/>
            <person name="Ghai R."/>
            <person name="Kavagutti S V."/>
        </authorList>
    </citation>
    <scope>NUCLEOTIDE SEQUENCE</scope>
</reference>